<dbReference type="Proteomes" id="UP001285441">
    <property type="component" value="Unassembled WGS sequence"/>
</dbReference>
<evidence type="ECO:0000313" key="1">
    <source>
        <dbReference type="EMBL" id="KAK3381677.1"/>
    </source>
</evidence>
<organism evidence="1 2">
    <name type="scientific">Podospora didyma</name>
    <dbReference type="NCBI Taxonomy" id="330526"/>
    <lineage>
        <taxon>Eukaryota</taxon>
        <taxon>Fungi</taxon>
        <taxon>Dikarya</taxon>
        <taxon>Ascomycota</taxon>
        <taxon>Pezizomycotina</taxon>
        <taxon>Sordariomycetes</taxon>
        <taxon>Sordariomycetidae</taxon>
        <taxon>Sordariales</taxon>
        <taxon>Podosporaceae</taxon>
        <taxon>Podospora</taxon>
    </lineage>
</organism>
<dbReference type="AlphaFoldDB" id="A0AAE0NHL2"/>
<name>A0AAE0NHL2_9PEZI</name>
<protein>
    <submittedName>
        <fullName evidence="1">Uncharacterized protein</fullName>
    </submittedName>
</protein>
<keyword evidence="2" id="KW-1185">Reference proteome</keyword>
<accession>A0AAE0NHL2</accession>
<gene>
    <name evidence="1" type="ORF">B0H63DRAFT_211918</name>
</gene>
<reference evidence="1" key="1">
    <citation type="journal article" date="2023" name="Mol. Phylogenet. Evol.">
        <title>Genome-scale phylogeny and comparative genomics of the fungal order Sordariales.</title>
        <authorList>
            <person name="Hensen N."/>
            <person name="Bonometti L."/>
            <person name="Westerberg I."/>
            <person name="Brannstrom I.O."/>
            <person name="Guillou S."/>
            <person name="Cros-Aarteil S."/>
            <person name="Calhoun S."/>
            <person name="Haridas S."/>
            <person name="Kuo A."/>
            <person name="Mondo S."/>
            <person name="Pangilinan J."/>
            <person name="Riley R."/>
            <person name="LaButti K."/>
            <person name="Andreopoulos B."/>
            <person name="Lipzen A."/>
            <person name="Chen C."/>
            <person name="Yan M."/>
            <person name="Daum C."/>
            <person name="Ng V."/>
            <person name="Clum A."/>
            <person name="Steindorff A."/>
            <person name="Ohm R.A."/>
            <person name="Martin F."/>
            <person name="Silar P."/>
            <person name="Natvig D.O."/>
            <person name="Lalanne C."/>
            <person name="Gautier V."/>
            <person name="Ament-Velasquez S.L."/>
            <person name="Kruys A."/>
            <person name="Hutchinson M.I."/>
            <person name="Powell A.J."/>
            <person name="Barry K."/>
            <person name="Miller A.N."/>
            <person name="Grigoriev I.V."/>
            <person name="Debuchy R."/>
            <person name="Gladieux P."/>
            <person name="Hiltunen Thoren M."/>
            <person name="Johannesson H."/>
        </authorList>
    </citation>
    <scope>NUCLEOTIDE SEQUENCE</scope>
    <source>
        <strain evidence="1">CBS 232.78</strain>
    </source>
</reference>
<sequence>MLAPSPLFFDGCRNTLDTRPEGRSLARSQFAISNRGIQFTAPDILISNNTSTGNFLDYYFLPLNCSTRENNTAQATPQRRLLLKKVGPGLYVRAATPRDLDLSTTPLMWPNGLERDICILPKVTPDMYSALDLSHQFGIEIRSPLGPDHLLVKAEPREAWDITGRETDFFVMTFLFCRGVDVGGNMELKVYLVHPDVWTIYDAPEVIMRRIVYNATERQKY</sequence>
<dbReference type="EMBL" id="JAULSW010000005">
    <property type="protein sequence ID" value="KAK3381677.1"/>
    <property type="molecule type" value="Genomic_DNA"/>
</dbReference>
<proteinExistence type="predicted"/>
<evidence type="ECO:0000313" key="2">
    <source>
        <dbReference type="Proteomes" id="UP001285441"/>
    </source>
</evidence>
<reference evidence="1" key="2">
    <citation type="submission" date="2023-06" db="EMBL/GenBank/DDBJ databases">
        <authorList>
            <consortium name="Lawrence Berkeley National Laboratory"/>
            <person name="Haridas S."/>
            <person name="Hensen N."/>
            <person name="Bonometti L."/>
            <person name="Westerberg I."/>
            <person name="Brannstrom I.O."/>
            <person name="Guillou S."/>
            <person name="Cros-Aarteil S."/>
            <person name="Calhoun S."/>
            <person name="Kuo A."/>
            <person name="Mondo S."/>
            <person name="Pangilinan J."/>
            <person name="Riley R."/>
            <person name="LaButti K."/>
            <person name="Andreopoulos B."/>
            <person name="Lipzen A."/>
            <person name="Chen C."/>
            <person name="Yanf M."/>
            <person name="Daum C."/>
            <person name="Ng V."/>
            <person name="Clum A."/>
            <person name="Steindorff A."/>
            <person name="Ohm R."/>
            <person name="Martin F."/>
            <person name="Silar P."/>
            <person name="Natvig D."/>
            <person name="Lalanne C."/>
            <person name="Gautier V."/>
            <person name="Ament-velasquez S.L."/>
            <person name="Kruys A."/>
            <person name="Hutchinson M.I."/>
            <person name="Powell A.J."/>
            <person name="Barry K."/>
            <person name="Miller A.N."/>
            <person name="Grigoriev I.V."/>
            <person name="Debuchy R."/>
            <person name="Gladieux P."/>
            <person name="Thoren M.H."/>
            <person name="Johannesson H."/>
        </authorList>
    </citation>
    <scope>NUCLEOTIDE SEQUENCE</scope>
    <source>
        <strain evidence="1">CBS 232.78</strain>
    </source>
</reference>
<comment type="caution">
    <text evidence="1">The sequence shown here is derived from an EMBL/GenBank/DDBJ whole genome shotgun (WGS) entry which is preliminary data.</text>
</comment>